<organism evidence="1 2">
    <name type="scientific">Ceratodon purpureus</name>
    <name type="common">Fire moss</name>
    <name type="synonym">Dicranum purpureum</name>
    <dbReference type="NCBI Taxonomy" id="3225"/>
    <lineage>
        <taxon>Eukaryota</taxon>
        <taxon>Viridiplantae</taxon>
        <taxon>Streptophyta</taxon>
        <taxon>Embryophyta</taxon>
        <taxon>Bryophyta</taxon>
        <taxon>Bryophytina</taxon>
        <taxon>Bryopsida</taxon>
        <taxon>Dicranidae</taxon>
        <taxon>Pseudoditrichales</taxon>
        <taxon>Ditrichaceae</taxon>
        <taxon>Ceratodon</taxon>
    </lineage>
</organism>
<name>A0A8T0HBJ4_CERPU</name>
<proteinExistence type="predicted"/>
<dbReference type="Proteomes" id="UP000822688">
    <property type="component" value="Chromosome 7"/>
</dbReference>
<keyword evidence="2" id="KW-1185">Reference proteome</keyword>
<dbReference type="EMBL" id="CM026428">
    <property type="protein sequence ID" value="KAG0566482.1"/>
    <property type="molecule type" value="Genomic_DNA"/>
</dbReference>
<protein>
    <submittedName>
        <fullName evidence="1">Uncharacterized protein</fullName>
    </submittedName>
</protein>
<dbReference type="AlphaFoldDB" id="A0A8T0HBJ4"/>
<reference evidence="1" key="1">
    <citation type="submission" date="2020-06" db="EMBL/GenBank/DDBJ databases">
        <title>WGS assembly of Ceratodon purpureus strain R40.</title>
        <authorList>
            <person name="Carey S.B."/>
            <person name="Jenkins J."/>
            <person name="Shu S."/>
            <person name="Lovell J.T."/>
            <person name="Sreedasyam A."/>
            <person name="Maumus F."/>
            <person name="Tiley G.P."/>
            <person name="Fernandez-Pozo N."/>
            <person name="Barry K."/>
            <person name="Chen C."/>
            <person name="Wang M."/>
            <person name="Lipzen A."/>
            <person name="Daum C."/>
            <person name="Saski C.A."/>
            <person name="Payton A.C."/>
            <person name="Mcbreen J.C."/>
            <person name="Conrad R.E."/>
            <person name="Kollar L.M."/>
            <person name="Olsson S."/>
            <person name="Huttunen S."/>
            <person name="Landis J.B."/>
            <person name="Wickett N.J."/>
            <person name="Johnson M.G."/>
            <person name="Rensing S.A."/>
            <person name="Grimwood J."/>
            <person name="Schmutz J."/>
            <person name="Mcdaniel S.F."/>
        </authorList>
    </citation>
    <scope>NUCLEOTIDE SEQUENCE</scope>
    <source>
        <strain evidence="1">R40</strain>
    </source>
</reference>
<accession>A0A8T0HBJ4</accession>
<comment type="caution">
    <text evidence="1">The sequence shown here is derived from an EMBL/GenBank/DDBJ whole genome shotgun (WGS) entry which is preliminary data.</text>
</comment>
<gene>
    <name evidence="1" type="ORF">KC19_7G067300</name>
</gene>
<evidence type="ECO:0000313" key="1">
    <source>
        <dbReference type="EMBL" id="KAG0566482.1"/>
    </source>
</evidence>
<sequence length="72" mass="8337">MTNWRRVLLCGGSVVSLRWLWICKLFFDDRFVARLWRILGALDWCASCLQSGSCSVRFLPTSLMCFLLSLCD</sequence>
<evidence type="ECO:0000313" key="2">
    <source>
        <dbReference type="Proteomes" id="UP000822688"/>
    </source>
</evidence>